<dbReference type="EC" id="3.1.4.-" evidence="4"/>
<reference evidence="5" key="1">
    <citation type="journal article" date="2019" name="Int. J. Syst. Evol. Microbiol.">
        <title>The Global Catalogue of Microorganisms (GCM) 10K type strain sequencing project: providing services to taxonomists for standard genome sequencing and annotation.</title>
        <authorList>
            <consortium name="The Broad Institute Genomics Platform"/>
            <consortium name="The Broad Institute Genome Sequencing Center for Infectious Disease"/>
            <person name="Wu L."/>
            <person name="Ma J."/>
        </authorList>
    </citation>
    <scope>NUCLEOTIDE SEQUENCE [LARGE SCALE GENOMIC DNA]</scope>
    <source>
        <strain evidence="5">CCUG 50353</strain>
    </source>
</reference>
<comment type="caution">
    <text evidence="4">The sequence shown here is derived from an EMBL/GenBank/DDBJ whole genome shotgun (WGS) entry which is preliminary data.</text>
</comment>
<feature type="transmembrane region" description="Helical" evidence="1">
    <location>
        <begin position="106"/>
        <end position="130"/>
    </location>
</feature>
<name>A0ABV8USE3_9BACL</name>
<organism evidence="4 5">
    <name type="scientific">Chryseomicrobium palamuruense</name>
    <dbReference type="NCBI Taxonomy" id="682973"/>
    <lineage>
        <taxon>Bacteria</taxon>
        <taxon>Bacillati</taxon>
        <taxon>Bacillota</taxon>
        <taxon>Bacilli</taxon>
        <taxon>Bacillales</taxon>
        <taxon>Caryophanaceae</taxon>
        <taxon>Chryseomicrobium</taxon>
    </lineage>
</organism>
<feature type="domain" description="HD-GYP" evidence="3">
    <location>
        <begin position="135"/>
        <end position="332"/>
    </location>
</feature>
<dbReference type="InterPro" id="IPR006674">
    <property type="entry name" value="HD_domain"/>
</dbReference>
<evidence type="ECO:0000259" key="2">
    <source>
        <dbReference type="PROSITE" id="PS51831"/>
    </source>
</evidence>
<gene>
    <name evidence="4" type="ORF">ACFO0S_03765</name>
</gene>
<feature type="transmembrane region" description="Helical" evidence="1">
    <location>
        <begin position="64"/>
        <end position="94"/>
    </location>
</feature>
<sequence length="343" mass="39235">MKRIDPNTQPLDTHQLITPRSGSVVIDCLLRFSENKKLITLLLLSLTPLVIYIEMIAMPNHRSFTLYVLLIILFSLMFKNVVLIGLFTLSLALLNYVSYIQHSNDYYLVMLVIEFIIYLCSGIIVSKLVVSLKEGRELHFRSIYSFLQIIQMKDHYTAVHSRHVAEHALAIAKEMNLSKEMQRDLYTGGLLHDIGKIGVPDHILLKPDRLTPGEFEEIKKHPEQGVALLQNVPYMKNQVVHDCVLYHHERYDGWGYPKGLKGKDIPLAGRILAVADTYDAVTTHRIYQSQRSPNEAKQLLQTHAGTQFDPEVVKAFIAVLKKEVPVYKAEKMKAEMKAMETVR</sequence>
<dbReference type="InterPro" id="IPR037522">
    <property type="entry name" value="HD_GYP_dom"/>
</dbReference>
<feature type="domain" description="HD" evidence="2">
    <location>
        <begin position="157"/>
        <end position="281"/>
    </location>
</feature>
<dbReference type="Proteomes" id="UP001595733">
    <property type="component" value="Unassembled WGS sequence"/>
</dbReference>
<dbReference type="PROSITE" id="PS51831">
    <property type="entry name" value="HD"/>
    <property type="match status" value="1"/>
</dbReference>
<keyword evidence="1" id="KW-0812">Transmembrane</keyword>
<dbReference type="SMART" id="SM00471">
    <property type="entry name" value="HDc"/>
    <property type="match status" value="1"/>
</dbReference>
<dbReference type="RefSeq" id="WP_378140329.1">
    <property type="nucleotide sequence ID" value="NZ_JBHSEF010000009.1"/>
</dbReference>
<protein>
    <submittedName>
        <fullName evidence="4">HD-GYP domain-containing protein</fullName>
        <ecNumber evidence="4">3.1.4.-</ecNumber>
    </submittedName>
</protein>
<dbReference type="EMBL" id="JBHSEF010000009">
    <property type="protein sequence ID" value="MFC4354188.1"/>
    <property type="molecule type" value="Genomic_DNA"/>
</dbReference>
<dbReference type="PANTHER" id="PTHR43155:SF2">
    <property type="entry name" value="CYCLIC DI-GMP PHOSPHODIESTERASE PA4108"/>
    <property type="match status" value="1"/>
</dbReference>
<dbReference type="SUPFAM" id="SSF109604">
    <property type="entry name" value="HD-domain/PDEase-like"/>
    <property type="match status" value="1"/>
</dbReference>
<dbReference type="InterPro" id="IPR003607">
    <property type="entry name" value="HD/PDEase_dom"/>
</dbReference>
<keyword evidence="1" id="KW-1133">Transmembrane helix</keyword>
<evidence type="ECO:0000313" key="4">
    <source>
        <dbReference type="EMBL" id="MFC4354188.1"/>
    </source>
</evidence>
<dbReference type="PROSITE" id="PS51832">
    <property type="entry name" value="HD_GYP"/>
    <property type="match status" value="1"/>
</dbReference>
<feature type="transmembrane region" description="Helical" evidence="1">
    <location>
        <begin position="38"/>
        <end position="57"/>
    </location>
</feature>
<evidence type="ECO:0000256" key="1">
    <source>
        <dbReference type="SAM" id="Phobius"/>
    </source>
</evidence>
<dbReference type="Gene3D" id="1.10.3210.10">
    <property type="entry name" value="Hypothetical protein af1432"/>
    <property type="match status" value="1"/>
</dbReference>
<proteinExistence type="predicted"/>
<keyword evidence="5" id="KW-1185">Reference proteome</keyword>
<dbReference type="GO" id="GO:0016787">
    <property type="term" value="F:hydrolase activity"/>
    <property type="evidence" value="ECO:0007669"/>
    <property type="project" value="UniProtKB-KW"/>
</dbReference>
<dbReference type="Pfam" id="PF13487">
    <property type="entry name" value="HD_5"/>
    <property type="match status" value="1"/>
</dbReference>
<dbReference type="CDD" id="cd00077">
    <property type="entry name" value="HDc"/>
    <property type="match status" value="1"/>
</dbReference>
<evidence type="ECO:0000259" key="3">
    <source>
        <dbReference type="PROSITE" id="PS51832"/>
    </source>
</evidence>
<keyword evidence="4" id="KW-0378">Hydrolase</keyword>
<accession>A0ABV8USE3</accession>
<dbReference type="PANTHER" id="PTHR43155">
    <property type="entry name" value="CYCLIC DI-GMP PHOSPHODIESTERASE PA4108-RELATED"/>
    <property type="match status" value="1"/>
</dbReference>
<keyword evidence="1" id="KW-0472">Membrane</keyword>
<evidence type="ECO:0000313" key="5">
    <source>
        <dbReference type="Proteomes" id="UP001595733"/>
    </source>
</evidence>